<feature type="transmembrane region" description="Helical" evidence="1">
    <location>
        <begin position="7"/>
        <end position="24"/>
    </location>
</feature>
<reference evidence="3" key="2">
    <citation type="submission" date="2016-10" db="EMBL/GenBank/DDBJ databases">
        <authorList>
            <person name="See-Too W.S."/>
        </authorList>
    </citation>
    <scope>NUCLEOTIDE SEQUENCE [LARGE SCALE GENOMIC DNA]</scope>
    <source>
        <strain evidence="3">DSM 24743</strain>
    </source>
</reference>
<evidence type="ECO:0000256" key="1">
    <source>
        <dbReference type="SAM" id="Phobius"/>
    </source>
</evidence>
<evidence type="ECO:0000313" key="3">
    <source>
        <dbReference type="Proteomes" id="UP000092687"/>
    </source>
</evidence>
<dbReference type="Proteomes" id="UP000092687">
    <property type="component" value="Chromosome"/>
</dbReference>
<keyword evidence="3" id="KW-1185">Reference proteome</keyword>
<dbReference type="AlphaFoldDB" id="A0A1C7DN40"/>
<proteinExistence type="predicted"/>
<feature type="transmembrane region" description="Helical" evidence="1">
    <location>
        <begin position="30"/>
        <end position="50"/>
    </location>
</feature>
<keyword evidence="1" id="KW-0812">Transmembrane</keyword>
<accession>A0A1C7DN40</accession>
<organism evidence="2 3">
    <name type="scientific">Planococcus halocryophilus</name>
    <dbReference type="NCBI Taxonomy" id="1215089"/>
    <lineage>
        <taxon>Bacteria</taxon>
        <taxon>Bacillati</taxon>
        <taxon>Bacillota</taxon>
        <taxon>Bacilli</taxon>
        <taxon>Bacillales</taxon>
        <taxon>Caryophanaceae</taxon>
        <taxon>Planococcus</taxon>
    </lineage>
</organism>
<keyword evidence="1" id="KW-1133">Transmembrane helix</keyword>
<keyword evidence="1" id="KW-0472">Membrane</keyword>
<name>A0A1C7DN40_9BACL</name>
<dbReference type="KEGG" id="phc:BBI08_01750"/>
<sequence>MKKWTVIWVVIFAAILERVVHHLFLTDSFIIRLFTALIFVAIGIGIGLIAQKNKQYKQA</sequence>
<protein>
    <submittedName>
        <fullName evidence="2">ABC transporter permease</fullName>
    </submittedName>
</protein>
<gene>
    <name evidence="2" type="ORF">BBI08_01750</name>
</gene>
<dbReference type="RefSeq" id="WP_008497261.1">
    <property type="nucleotide sequence ID" value="NZ_CP016537.2"/>
</dbReference>
<dbReference type="OrthoDB" id="2428664at2"/>
<evidence type="ECO:0000313" key="2">
    <source>
        <dbReference type="EMBL" id="ANU12633.1"/>
    </source>
</evidence>
<reference evidence="3" key="1">
    <citation type="submission" date="2016-07" db="EMBL/GenBank/DDBJ databases">
        <authorList>
            <person name="See-Too W.S."/>
        </authorList>
    </citation>
    <scope>NUCLEOTIDE SEQUENCE [LARGE SCALE GENOMIC DNA]</scope>
    <source>
        <strain evidence="3">DSM 24743</strain>
    </source>
</reference>
<dbReference type="EMBL" id="CP016537">
    <property type="protein sequence ID" value="ANU12633.1"/>
    <property type="molecule type" value="Genomic_DNA"/>
</dbReference>